<dbReference type="NCBIfam" id="TIGR00005">
    <property type="entry name" value="rluA_subfam"/>
    <property type="match status" value="1"/>
</dbReference>
<name>A0A0K6I5A1_9BURK</name>
<organism evidence="10 11">
    <name type="scientific">Thiomonas bhubaneswarensis</name>
    <dbReference type="NCBI Taxonomy" id="339866"/>
    <lineage>
        <taxon>Bacteria</taxon>
        <taxon>Pseudomonadati</taxon>
        <taxon>Pseudomonadota</taxon>
        <taxon>Betaproteobacteria</taxon>
        <taxon>Burkholderiales</taxon>
        <taxon>Thiomonas</taxon>
    </lineage>
</organism>
<dbReference type="GO" id="GO:0160140">
    <property type="term" value="F:23S rRNA pseudouridine(1911/1915/1917) synthase activity"/>
    <property type="evidence" value="ECO:0007669"/>
    <property type="project" value="UniProtKB-EC"/>
</dbReference>
<dbReference type="CDD" id="cd02869">
    <property type="entry name" value="PseudoU_synth_RluA_like"/>
    <property type="match status" value="1"/>
</dbReference>
<dbReference type="InterPro" id="IPR036986">
    <property type="entry name" value="S4_RNA-bd_sf"/>
</dbReference>
<evidence type="ECO:0000256" key="4">
    <source>
        <dbReference type="PIRSR" id="PIRSR606225-1"/>
    </source>
</evidence>
<dbReference type="InterPro" id="IPR002942">
    <property type="entry name" value="S4_RNA-bd"/>
</dbReference>
<evidence type="ECO:0000256" key="7">
    <source>
        <dbReference type="SAM" id="MobiDB-lite"/>
    </source>
</evidence>
<protein>
    <recommendedName>
        <fullName evidence="6">Pseudouridine synthase</fullName>
        <ecNumber evidence="6">5.4.99.-</ecNumber>
    </recommendedName>
</protein>
<reference evidence="11" key="1">
    <citation type="submission" date="2015-08" db="EMBL/GenBank/DDBJ databases">
        <authorList>
            <person name="Varghese N."/>
        </authorList>
    </citation>
    <scope>NUCLEOTIDE SEQUENCE [LARGE SCALE GENOMIC DNA]</scope>
    <source>
        <strain evidence="11">DSM 18181</strain>
    </source>
</reference>
<dbReference type="AlphaFoldDB" id="A0A0K6I5A1"/>
<dbReference type="RefSeq" id="WP_055450958.1">
    <property type="nucleotide sequence ID" value="NZ_CYHF01000007.1"/>
</dbReference>
<dbReference type="PANTHER" id="PTHR21600:SF44">
    <property type="entry name" value="RIBOSOMAL LARGE SUBUNIT PSEUDOURIDINE SYNTHASE D"/>
    <property type="match status" value="1"/>
</dbReference>
<feature type="active site" evidence="4">
    <location>
        <position position="163"/>
    </location>
</feature>
<evidence type="ECO:0000256" key="6">
    <source>
        <dbReference type="RuleBase" id="RU362028"/>
    </source>
</evidence>
<evidence type="ECO:0000259" key="9">
    <source>
        <dbReference type="Pfam" id="PF01479"/>
    </source>
</evidence>
<dbReference type="PANTHER" id="PTHR21600">
    <property type="entry name" value="MITOCHONDRIAL RNA PSEUDOURIDINE SYNTHASE"/>
    <property type="match status" value="1"/>
</dbReference>
<dbReference type="InterPro" id="IPR006225">
    <property type="entry name" value="PsdUridine_synth_RluC/D"/>
</dbReference>
<dbReference type="OrthoDB" id="9785808at2"/>
<dbReference type="Pfam" id="PF01479">
    <property type="entry name" value="S4"/>
    <property type="match status" value="1"/>
</dbReference>
<evidence type="ECO:0000256" key="1">
    <source>
        <dbReference type="ARBA" id="ARBA00010876"/>
    </source>
</evidence>
<dbReference type="InterPro" id="IPR050188">
    <property type="entry name" value="RluA_PseudoU_synthase"/>
</dbReference>
<dbReference type="GO" id="GO:0000455">
    <property type="term" value="P:enzyme-directed rRNA pseudouridine synthesis"/>
    <property type="evidence" value="ECO:0007669"/>
    <property type="project" value="UniProtKB-ARBA"/>
</dbReference>
<dbReference type="SUPFAM" id="SSF55174">
    <property type="entry name" value="Alpha-L RNA-binding motif"/>
    <property type="match status" value="1"/>
</dbReference>
<comment type="catalytic activity">
    <reaction evidence="3">
        <text>uridine(1911/1915/1917) in 23S rRNA = pseudouridine(1911/1915/1917) in 23S rRNA</text>
        <dbReference type="Rhea" id="RHEA:42524"/>
        <dbReference type="Rhea" id="RHEA-COMP:10097"/>
        <dbReference type="Rhea" id="RHEA-COMP:10098"/>
        <dbReference type="ChEBI" id="CHEBI:65314"/>
        <dbReference type="ChEBI" id="CHEBI:65315"/>
        <dbReference type="EC" id="5.4.99.23"/>
    </reaction>
</comment>
<comment type="similarity">
    <text evidence="1 6">Belongs to the pseudouridine synthase RluA family.</text>
</comment>
<feature type="domain" description="Pseudouridine synthase RsuA/RluA-like" evidence="8">
    <location>
        <begin position="117"/>
        <end position="269"/>
    </location>
</feature>
<evidence type="ECO:0000259" key="8">
    <source>
        <dbReference type="Pfam" id="PF00849"/>
    </source>
</evidence>
<comment type="function">
    <text evidence="6">Responsible for synthesis of pseudouridine from uracil.</text>
</comment>
<dbReference type="Gene3D" id="3.10.290.10">
    <property type="entry name" value="RNA-binding S4 domain"/>
    <property type="match status" value="1"/>
</dbReference>
<dbReference type="EMBL" id="CYHF01000007">
    <property type="protein sequence ID" value="CUA98305.1"/>
    <property type="molecule type" value="Genomic_DNA"/>
</dbReference>
<dbReference type="PROSITE" id="PS50889">
    <property type="entry name" value="S4"/>
    <property type="match status" value="1"/>
</dbReference>
<dbReference type="Pfam" id="PF00849">
    <property type="entry name" value="PseudoU_synth_2"/>
    <property type="match status" value="1"/>
</dbReference>
<sequence>MTPPSPHSPQRTAAEPEADLDEDDAGADRVLEAVVPEADAGQRLDKVLAALFSQYSRSRLQQWCEAGLVRMGAAVAGVRDKALPGEILRITVPDLPEETAFAPEDVPLNVVYEDADLAILNKSAGMVVHPAAGNWSGTLLNGLLARYPETASLPRAGIVHRLDKDTSGLMVTARTLEAQTELVRRLQARTLQRQYLALVWGSVERAFNVDAPIGRHPRDRLRMAVVHGGKPARTDFTPLAELDTEWGPMTALRCKLHSGRTHQIRVHLQFAKFDMVADPVYGGRVRPGLPLKRQALHAARLAFLHPISDQLLDHVAPIPDDIADFWAACGGEPEEIDPHNW</sequence>
<evidence type="ECO:0000256" key="2">
    <source>
        <dbReference type="ARBA" id="ARBA00023235"/>
    </source>
</evidence>
<dbReference type="EC" id="5.4.99.-" evidence="6"/>
<feature type="domain" description="RNA-binding S4" evidence="9">
    <location>
        <begin position="42"/>
        <end position="70"/>
    </location>
</feature>
<dbReference type="InterPro" id="IPR020103">
    <property type="entry name" value="PsdUridine_synth_cat_dom_sf"/>
</dbReference>
<keyword evidence="2 6" id="KW-0413">Isomerase</keyword>
<dbReference type="CDD" id="cd00165">
    <property type="entry name" value="S4"/>
    <property type="match status" value="1"/>
</dbReference>
<comment type="catalytic activity">
    <reaction evidence="6">
        <text>a uridine in RNA = a pseudouridine in RNA</text>
        <dbReference type="Rhea" id="RHEA:48348"/>
        <dbReference type="Rhea" id="RHEA-COMP:12068"/>
        <dbReference type="Rhea" id="RHEA-COMP:12069"/>
        <dbReference type="ChEBI" id="CHEBI:65314"/>
        <dbReference type="ChEBI" id="CHEBI:65315"/>
    </reaction>
</comment>
<feature type="compositionally biased region" description="Acidic residues" evidence="7">
    <location>
        <begin position="16"/>
        <end position="25"/>
    </location>
</feature>
<evidence type="ECO:0000313" key="11">
    <source>
        <dbReference type="Proteomes" id="UP000183649"/>
    </source>
</evidence>
<dbReference type="GO" id="GO:0003723">
    <property type="term" value="F:RNA binding"/>
    <property type="evidence" value="ECO:0007669"/>
    <property type="project" value="UniProtKB-KW"/>
</dbReference>
<dbReference type="SUPFAM" id="SSF55120">
    <property type="entry name" value="Pseudouridine synthase"/>
    <property type="match status" value="1"/>
</dbReference>
<dbReference type="InterPro" id="IPR006145">
    <property type="entry name" value="PsdUridine_synth_RsuA/RluA"/>
</dbReference>
<proteinExistence type="inferred from homology"/>
<evidence type="ECO:0000313" key="10">
    <source>
        <dbReference type="EMBL" id="CUA98305.1"/>
    </source>
</evidence>
<accession>A0A0K6I5A1</accession>
<dbReference type="Proteomes" id="UP000183649">
    <property type="component" value="Unassembled WGS sequence"/>
</dbReference>
<dbReference type="STRING" id="339866.GCA_001418255_02083"/>
<gene>
    <name evidence="10" type="ORF">Ga0061069_10744</name>
</gene>
<keyword evidence="11" id="KW-1185">Reference proteome</keyword>
<evidence type="ECO:0000256" key="5">
    <source>
        <dbReference type="PROSITE-ProRule" id="PRU00182"/>
    </source>
</evidence>
<evidence type="ECO:0000256" key="3">
    <source>
        <dbReference type="ARBA" id="ARBA00036882"/>
    </source>
</evidence>
<feature type="region of interest" description="Disordered" evidence="7">
    <location>
        <begin position="1"/>
        <end position="26"/>
    </location>
</feature>
<keyword evidence="5" id="KW-0694">RNA-binding</keyword>
<dbReference type="Gene3D" id="3.30.2350.10">
    <property type="entry name" value="Pseudouridine synthase"/>
    <property type="match status" value="1"/>
</dbReference>